<dbReference type="InterPro" id="IPR024079">
    <property type="entry name" value="MetalloPept_cat_dom_sf"/>
</dbReference>
<evidence type="ECO:0000256" key="4">
    <source>
        <dbReference type="ARBA" id="ARBA00022729"/>
    </source>
</evidence>
<sequence>MRRSVRVPSRAVSRLLSAAALVAAVGLTQFAAPATATTAQAGASTECVGESAHDDAAARKPAGSAAAKDPNAVTDAQAKALEADLNARVAQLAGTAQGSALLAPGTLAATTIPVYVHVVHSGSTGKLSATTIAKQIDVLNAAYSGQGAGNTASQFQFQLVSTDYTDNASWYAGVSPGSSAETAMKTALRKGGANALNLYSASLGQSLLGWATFPSSYKSNPKDDGVVILDTSFPGGSATNYNEGDTATHEVGHWLGLYHTFQGGCGGQGDYVSDTPAEKTAAYQCPTGRDTCTATGVDPIHNFMDYTYDSCMTQFTAGQVARMATSWAAYRA</sequence>
<evidence type="ECO:0000256" key="2">
    <source>
        <dbReference type="ARBA" id="ARBA00022670"/>
    </source>
</evidence>
<feature type="region of interest" description="Disordered" evidence="9">
    <location>
        <begin position="52"/>
        <end position="71"/>
    </location>
</feature>
<gene>
    <name evidence="12" type="ORF">KCH_01990</name>
</gene>
<evidence type="ECO:0000256" key="10">
    <source>
        <dbReference type="SAM" id="SignalP"/>
    </source>
</evidence>
<dbReference type="PANTHER" id="PTHR47466:SF1">
    <property type="entry name" value="METALLOPROTEASE MEP1 (AFU_ORTHOLOGUE AFUA_1G07730)-RELATED"/>
    <property type="match status" value="1"/>
</dbReference>
<dbReference type="GO" id="GO:0006508">
    <property type="term" value="P:proteolysis"/>
    <property type="evidence" value="ECO:0007669"/>
    <property type="project" value="UniProtKB-KW"/>
</dbReference>
<dbReference type="PATRIC" id="fig|1348663.4.peg.179"/>
<keyword evidence="2" id="KW-0645">Protease</keyword>
<keyword evidence="4 10" id="KW-0732">Signal</keyword>
<comment type="similarity">
    <text evidence="1">Belongs to the peptidase M43B family.</text>
</comment>
<dbReference type="HOGENOM" id="CLU_048726_0_1_11"/>
<dbReference type="CDD" id="cd04275">
    <property type="entry name" value="ZnMc_pappalysin_like"/>
    <property type="match status" value="1"/>
</dbReference>
<keyword evidence="3" id="KW-0479">Metal-binding</keyword>
<feature type="domain" description="Peptidase M43 pregnancy-associated plasma-A" evidence="11">
    <location>
        <begin position="209"/>
        <end position="325"/>
    </location>
</feature>
<comment type="caution">
    <text evidence="12">The sequence shown here is derived from an EMBL/GenBank/DDBJ whole genome shotgun (WGS) entry which is preliminary data.</text>
</comment>
<keyword evidence="8" id="KW-1015">Disulfide bond</keyword>
<dbReference type="GO" id="GO:0046872">
    <property type="term" value="F:metal ion binding"/>
    <property type="evidence" value="ECO:0007669"/>
    <property type="project" value="UniProtKB-KW"/>
</dbReference>
<keyword evidence="13" id="KW-1185">Reference proteome</keyword>
<dbReference type="AlphaFoldDB" id="A0A066Z3P9"/>
<dbReference type="GO" id="GO:0008237">
    <property type="term" value="F:metallopeptidase activity"/>
    <property type="evidence" value="ECO:0007669"/>
    <property type="project" value="UniProtKB-KW"/>
</dbReference>
<evidence type="ECO:0000256" key="8">
    <source>
        <dbReference type="ARBA" id="ARBA00023157"/>
    </source>
</evidence>
<dbReference type="PANTHER" id="PTHR47466">
    <property type="match status" value="1"/>
</dbReference>
<keyword evidence="5" id="KW-0378">Hydrolase</keyword>
<evidence type="ECO:0000256" key="5">
    <source>
        <dbReference type="ARBA" id="ARBA00022801"/>
    </source>
</evidence>
<evidence type="ECO:0000259" key="11">
    <source>
        <dbReference type="Pfam" id="PF05572"/>
    </source>
</evidence>
<proteinExistence type="inferred from homology"/>
<dbReference type="RefSeq" id="WP_035858131.1">
    <property type="nucleotide sequence ID" value="NZ_KK853997.1"/>
</dbReference>
<keyword evidence="6" id="KW-0862">Zinc</keyword>
<dbReference type="eggNOG" id="COG3291">
    <property type="taxonomic scope" value="Bacteria"/>
</dbReference>
<dbReference type="Pfam" id="PF05572">
    <property type="entry name" value="Peptidase_M43"/>
    <property type="match status" value="1"/>
</dbReference>
<feature type="chain" id="PRO_5038902272" description="Peptidase M43 pregnancy-associated plasma-A domain-containing protein" evidence="10">
    <location>
        <begin position="32"/>
        <end position="332"/>
    </location>
</feature>
<evidence type="ECO:0000313" key="12">
    <source>
        <dbReference type="EMBL" id="KDN88122.1"/>
    </source>
</evidence>
<accession>A0A066Z3P9</accession>
<evidence type="ECO:0000313" key="13">
    <source>
        <dbReference type="Proteomes" id="UP000027178"/>
    </source>
</evidence>
<dbReference type="InterPro" id="IPR008754">
    <property type="entry name" value="Peptidase_M43"/>
</dbReference>
<dbReference type="OrthoDB" id="6278496at2"/>
<organism evidence="12 13">
    <name type="scientific">Kitasatospora cheerisanensis KCTC 2395</name>
    <dbReference type="NCBI Taxonomy" id="1348663"/>
    <lineage>
        <taxon>Bacteria</taxon>
        <taxon>Bacillati</taxon>
        <taxon>Actinomycetota</taxon>
        <taxon>Actinomycetes</taxon>
        <taxon>Kitasatosporales</taxon>
        <taxon>Streptomycetaceae</taxon>
        <taxon>Kitasatospora</taxon>
    </lineage>
</organism>
<feature type="signal peptide" evidence="10">
    <location>
        <begin position="1"/>
        <end position="31"/>
    </location>
</feature>
<dbReference type="MEROPS" id="M43.008"/>
<name>A0A066Z3P9_9ACTN</name>
<dbReference type="EMBL" id="JNBY01000007">
    <property type="protein sequence ID" value="KDN88122.1"/>
    <property type="molecule type" value="Genomic_DNA"/>
</dbReference>
<dbReference type="SUPFAM" id="SSF55486">
    <property type="entry name" value="Metalloproteases ('zincins'), catalytic domain"/>
    <property type="match status" value="1"/>
</dbReference>
<dbReference type="Proteomes" id="UP000027178">
    <property type="component" value="Unassembled WGS sequence"/>
</dbReference>
<keyword evidence="7" id="KW-0482">Metalloprotease</keyword>
<evidence type="ECO:0000256" key="9">
    <source>
        <dbReference type="SAM" id="MobiDB-lite"/>
    </source>
</evidence>
<dbReference type="Gene3D" id="3.40.390.10">
    <property type="entry name" value="Collagenase (Catalytic Domain)"/>
    <property type="match status" value="1"/>
</dbReference>
<protein>
    <recommendedName>
        <fullName evidence="11">Peptidase M43 pregnancy-associated plasma-A domain-containing protein</fullName>
    </recommendedName>
</protein>
<evidence type="ECO:0000256" key="7">
    <source>
        <dbReference type="ARBA" id="ARBA00023049"/>
    </source>
</evidence>
<evidence type="ECO:0000256" key="3">
    <source>
        <dbReference type="ARBA" id="ARBA00022723"/>
    </source>
</evidence>
<evidence type="ECO:0000256" key="6">
    <source>
        <dbReference type="ARBA" id="ARBA00022833"/>
    </source>
</evidence>
<evidence type="ECO:0000256" key="1">
    <source>
        <dbReference type="ARBA" id="ARBA00008721"/>
    </source>
</evidence>
<reference evidence="12 13" key="1">
    <citation type="submission" date="2014-05" db="EMBL/GenBank/DDBJ databases">
        <title>Draft Genome Sequence of Kitasatospora cheerisanensis KCTC 2395.</title>
        <authorList>
            <person name="Nam D.H."/>
        </authorList>
    </citation>
    <scope>NUCLEOTIDE SEQUENCE [LARGE SCALE GENOMIC DNA]</scope>
    <source>
        <strain evidence="12 13">KCTC 2395</strain>
    </source>
</reference>